<organism evidence="3 4">
    <name type="scientific">Nonomuraea longicatena</name>
    <dbReference type="NCBI Taxonomy" id="83682"/>
    <lineage>
        <taxon>Bacteria</taxon>
        <taxon>Bacillati</taxon>
        <taxon>Actinomycetota</taxon>
        <taxon>Actinomycetes</taxon>
        <taxon>Streptosporangiales</taxon>
        <taxon>Streptosporangiaceae</taxon>
        <taxon>Nonomuraea</taxon>
    </lineage>
</organism>
<protein>
    <submittedName>
        <fullName evidence="3">Cytochrome P450</fullName>
    </submittedName>
</protein>
<reference evidence="4" key="1">
    <citation type="journal article" date="2019" name="Int. J. Syst. Evol. Microbiol.">
        <title>The Global Catalogue of Microorganisms (GCM) 10K type strain sequencing project: providing services to taxonomists for standard genome sequencing and annotation.</title>
        <authorList>
            <consortium name="The Broad Institute Genomics Platform"/>
            <consortium name="The Broad Institute Genome Sequencing Center for Infectious Disease"/>
            <person name="Wu L."/>
            <person name="Ma J."/>
        </authorList>
    </citation>
    <scope>NUCLEOTIDE SEQUENCE [LARGE SCALE GENOMIC DNA]</scope>
    <source>
        <strain evidence="4">JCM 11136</strain>
    </source>
</reference>
<name>A0ABP4AHH7_9ACTN</name>
<keyword evidence="2" id="KW-0560">Oxidoreductase</keyword>
<accession>A0ABP4AHH7</accession>
<dbReference type="Gene3D" id="1.10.630.10">
    <property type="entry name" value="Cytochrome P450"/>
    <property type="match status" value="1"/>
</dbReference>
<dbReference type="SUPFAM" id="SSF48264">
    <property type="entry name" value="Cytochrome P450"/>
    <property type="match status" value="1"/>
</dbReference>
<dbReference type="Pfam" id="PF00067">
    <property type="entry name" value="p450"/>
    <property type="match status" value="1"/>
</dbReference>
<dbReference type="InterPro" id="IPR001128">
    <property type="entry name" value="Cyt_P450"/>
</dbReference>
<dbReference type="RefSeq" id="WP_343951989.1">
    <property type="nucleotide sequence ID" value="NZ_BAAAHQ010000023.1"/>
</dbReference>
<sequence length="397" mass="44853">MVNIGKKYDIPQHFFWLHGPIAKPPVEYDEKTEMWNVYGYREAMEIFGDPETYSSNTLRVTPKELLPDEGVSFDGFLTQVDPPDHSKLRKLVSSAFTRKVVADLEPRIAEITCEFLDQARERDRFELVSDLAYPLPITVIAELLGVPSSDRGLFKAWADELFKSDSTITRKASEKQQAQAQDRMRTWHEMSAYLGSHADERRRRPRADLLTRLVEAEVDGERLPDDQVVNFGILLLLAGHITTTVLLGNTVLCLDAYPDEQRRARADRSTIPDVIEESLRLLTPFAMMARSTTREVKLSGHKIGADELVLVWLAAANRDPLQFPDPELFVPGREHNPHLAFGRGIHFCLGAPLARLEGRIAIDLLLDRFDDLRVEPGSSVELIPTPTVTGVKRLHLA</sequence>
<comment type="caution">
    <text evidence="3">The sequence shown here is derived from an EMBL/GenBank/DDBJ whole genome shotgun (WGS) entry which is preliminary data.</text>
</comment>
<evidence type="ECO:0000313" key="4">
    <source>
        <dbReference type="Proteomes" id="UP001501578"/>
    </source>
</evidence>
<evidence type="ECO:0000256" key="2">
    <source>
        <dbReference type="RuleBase" id="RU000461"/>
    </source>
</evidence>
<dbReference type="PROSITE" id="PS00086">
    <property type="entry name" value="CYTOCHROME_P450"/>
    <property type="match status" value="1"/>
</dbReference>
<keyword evidence="2" id="KW-0479">Metal-binding</keyword>
<dbReference type="InterPro" id="IPR017972">
    <property type="entry name" value="Cyt_P450_CS"/>
</dbReference>
<dbReference type="PANTHER" id="PTHR46696:SF1">
    <property type="entry name" value="CYTOCHROME P450 YJIB-RELATED"/>
    <property type="match status" value="1"/>
</dbReference>
<dbReference type="PANTHER" id="PTHR46696">
    <property type="entry name" value="P450, PUTATIVE (EUROFUNG)-RELATED"/>
    <property type="match status" value="1"/>
</dbReference>
<keyword evidence="2" id="KW-0503">Monooxygenase</keyword>
<keyword evidence="4" id="KW-1185">Reference proteome</keyword>
<dbReference type="CDD" id="cd11032">
    <property type="entry name" value="P450_EryK-like"/>
    <property type="match status" value="1"/>
</dbReference>
<evidence type="ECO:0000256" key="1">
    <source>
        <dbReference type="ARBA" id="ARBA00010617"/>
    </source>
</evidence>
<dbReference type="PRINTS" id="PR00359">
    <property type="entry name" value="BP450"/>
</dbReference>
<evidence type="ECO:0000313" key="3">
    <source>
        <dbReference type="EMBL" id="GAA0936812.1"/>
    </source>
</evidence>
<comment type="similarity">
    <text evidence="1 2">Belongs to the cytochrome P450 family.</text>
</comment>
<keyword evidence="2" id="KW-0349">Heme</keyword>
<dbReference type="InterPro" id="IPR002397">
    <property type="entry name" value="Cyt_P450_B"/>
</dbReference>
<dbReference type="InterPro" id="IPR036396">
    <property type="entry name" value="Cyt_P450_sf"/>
</dbReference>
<dbReference type="Proteomes" id="UP001501578">
    <property type="component" value="Unassembled WGS sequence"/>
</dbReference>
<proteinExistence type="inferred from homology"/>
<dbReference type="EMBL" id="BAAAHQ010000023">
    <property type="protein sequence ID" value="GAA0936812.1"/>
    <property type="molecule type" value="Genomic_DNA"/>
</dbReference>
<gene>
    <name evidence="3" type="ORF">GCM10009560_45740</name>
</gene>
<keyword evidence="2" id="KW-0408">Iron</keyword>